<keyword evidence="1" id="KW-1133">Transmembrane helix</keyword>
<feature type="transmembrane region" description="Helical" evidence="1">
    <location>
        <begin position="49"/>
        <end position="67"/>
    </location>
</feature>
<proteinExistence type="predicted"/>
<gene>
    <name evidence="2" type="ORF">E2980_20805</name>
</gene>
<evidence type="ECO:0008006" key="4">
    <source>
        <dbReference type="Google" id="ProtNLM"/>
    </source>
</evidence>
<reference evidence="2 3" key="1">
    <citation type="submission" date="2019-03" db="EMBL/GenBank/DDBJ databases">
        <title>Cohnella endophytica sp. nov., a novel endophytic bacterium isolated from bark of Sonneratia apetala.</title>
        <authorList>
            <person name="Tuo L."/>
        </authorList>
    </citation>
    <scope>NUCLEOTIDE SEQUENCE [LARGE SCALE GENOMIC DNA]</scope>
    <source>
        <strain evidence="2 3">CCTCC AB 208254</strain>
    </source>
</reference>
<dbReference type="Proteomes" id="UP000297900">
    <property type="component" value="Unassembled WGS sequence"/>
</dbReference>
<feature type="transmembrane region" description="Helical" evidence="1">
    <location>
        <begin position="114"/>
        <end position="131"/>
    </location>
</feature>
<organism evidence="2 3">
    <name type="scientific">Cohnella luojiensis</name>
    <dbReference type="NCBI Taxonomy" id="652876"/>
    <lineage>
        <taxon>Bacteria</taxon>
        <taxon>Bacillati</taxon>
        <taxon>Bacillota</taxon>
        <taxon>Bacilli</taxon>
        <taxon>Bacillales</taxon>
        <taxon>Paenibacillaceae</taxon>
        <taxon>Cohnella</taxon>
    </lineage>
</organism>
<name>A0A4Y8LRT8_9BACL</name>
<sequence>MSRQAIKGPQHAGYKLAYAISFLCNPLLIAVFLYLTISLRTASHPYEGLLWWIIICLGVSIAPILFIRRGVVRGKFSDHDISKREQRLIPILFALGCMAITLILLIFLHVSERLLATFVGMIGAIVAALLITQFARWKISLHLIGITGAVLTLSLLVSPKFYFLAVLIAVVGWARWRLEAHTIMQTIAGVALAAGVTAITFRLFGL</sequence>
<dbReference type="RefSeq" id="WP_167747207.1">
    <property type="nucleotide sequence ID" value="NZ_SOMN01000041.1"/>
</dbReference>
<feature type="transmembrane region" description="Helical" evidence="1">
    <location>
        <begin position="183"/>
        <end position="204"/>
    </location>
</feature>
<feature type="transmembrane region" description="Helical" evidence="1">
    <location>
        <begin position="12"/>
        <end position="37"/>
    </location>
</feature>
<feature type="transmembrane region" description="Helical" evidence="1">
    <location>
        <begin position="143"/>
        <end position="171"/>
    </location>
</feature>
<evidence type="ECO:0000313" key="2">
    <source>
        <dbReference type="EMBL" id="TFE22748.1"/>
    </source>
</evidence>
<keyword evidence="3" id="KW-1185">Reference proteome</keyword>
<evidence type="ECO:0000256" key="1">
    <source>
        <dbReference type="SAM" id="Phobius"/>
    </source>
</evidence>
<dbReference type="EMBL" id="SOMN01000041">
    <property type="protein sequence ID" value="TFE22748.1"/>
    <property type="molecule type" value="Genomic_DNA"/>
</dbReference>
<dbReference type="AlphaFoldDB" id="A0A4Y8LRT8"/>
<accession>A0A4Y8LRT8</accession>
<feature type="transmembrane region" description="Helical" evidence="1">
    <location>
        <begin position="88"/>
        <end position="108"/>
    </location>
</feature>
<evidence type="ECO:0000313" key="3">
    <source>
        <dbReference type="Proteomes" id="UP000297900"/>
    </source>
</evidence>
<protein>
    <recommendedName>
        <fullName evidence="4">Phosphatase PAP2 family protein</fullName>
    </recommendedName>
</protein>
<comment type="caution">
    <text evidence="2">The sequence shown here is derived from an EMBL/GenBank/DDBJ whole genome shotgun (WGS) entry which is preliminary data.</text>
</comment>
<keyword evidence="1" id="KW-0812">Transmembrane</keyword>
<keyword evidence="1" id="KW-0472">Membrane</keyword>